<dbReference type="InterPro" id="IPR007197">
    <property type="entry name" value="rSAM"/>
</dbReference>
<dbReference type="SFLD" id="SFLDG01084">
    <property type="entry name" value="Uncharacterised_Radical_SAM_Su"/>
    <property type="match status" value="1"/>
</dbReference>
<dbReference type="PANTHER" id="PTHR43432:SF3">
    <property type="entry name" value="SLR0285 PROTEIN"/>
    <property type="match status" value="1"/>
</dbReference>
<organism evidence="5">
    <name type="scientific">Desulfofervidus auxilii</name>
    <dbReference type="NCBI Taxonomy" id="1621989"/>
    <lineage>
        <taxon>Bacteria</taxon>
        <taxon>Pseudomonadati</taxon>
        <taxon>Thermodesulfobacteriota</taxon>
        <taxon>Candidatus Desulfofervidia</taxon>
        <taxon>Candidatus Desulfofervidales</taxon>
        <taxon>Candidatus Desulfofervidaceae</taxon>
        <taxon>Candidatus Desulfofervidus</taxon>
    </lineage>
</organism>
<evidence type="ECO:0000256" key="2">
    <source>
        <dbReference type="ARBA" id="ARBA00023004"/>
    </source>
</evidence>
<dbReference type="GO" id="GO:0051536">
    <property type="term" value="F:iron-sulfur cluster binding"/>
    <property type="evidence" value="ECO:0007669"/>
    <property type="project" value="UniProtKB-KW"/>
</dbReference>
<dbReference type="GO" id="GO:0003824">
    <property type="term" value="F:catalytic activity"/>
    <property type="evidence" value="ECO:0007669"/>
    <property type="project" value="InterPro"/>
</dbReference>
<keyword evidence="2" id="KW-0408">Iron</keyword>
<dbReference type="InterPro" id="IPR058240">
    <property type="entry name" value="rSAM_sf"/>
</dbReference>
<keyword evidence="3" id="KW-0411">Iron-sulfur</keyword>
<dbReference type="Gene3D" id="3.80.30.30">
    <property type="match status" value="1"/>
</dbReference>
<evidence type="ECO:0000256" key="1">
    <source>
        <dbReference type="ARBA" id="ARBA00022723"/>
    </source>
</evidence>
<reference evidence="5" key="1">
    <citation type="journal article" date="2020" name="mSystems">
        <title>Genome- and Community-Level Interaction Insights into Carbon Utilization and Element Cycling Functions of Hydrothermarchaeota in Hydrothermal Sediment.</title>
        <authorList>
            <person name="Zhou Z."/>
            <person name="Liu Y."/>
            <person name="Xu W."/>
            <person name="Pan J."/>
            <person name="Luo Z.H."/>
            <person name="Li M."/>
        </authorList>
    </citation>
    <scope>NUCLEOTIDE SEQUENCE [LARGE SCALE GENOMIC DNA]</scope>
    <source>
        <strain evidence="5">HyVt-233</strain>
    </source>
</reference>
<evidence type="ECO:0000256" key="3">
    <source>
        <dbReference type="ARBA" id="ARBA00023014"/>
    </source>
</evidence>
<dbReference type="PROSITE" id="PS51918">
    <property type="entry name" value="RADICAL_SAM"/>
    <property type="match status" value="1"/>
</dbReference>
<keyword evidence="1" id="KW-0479">Metal-binding</keyword>
<comment type="caution">
    <text evidence="5">The sequence shown here is derived from an EMBL/GenBank/DDBJ whole genome shotgun (WGS) entry which is preliminary data.</text>
</comment>
<dbReference type="Pfam" id="PF04055">
    <property type="entry name" value="Radical_SAM"/>
    <property type="match status" value="1"/>
</dbReference>
<evidence type="ECO:0000259" key="4">
    <source>
        <dbReference type="PROSITE" id="PS51918"/>
    </source>
</evidence>
<name>A0A7C0Y469_DESA2</name>
<dbReference type="SUPFAM" id="SSF102114">
    <property type="entry name" value="Radical SAM enzymes"/>
    <property type="match status" value="1"/>
</dbReference>
<accession>A0A7C0Y469</accession>
<gene>
    <name evidence="5" type="ORF">ENG63_00100</name>
</gene>
<evidence type="ECO:0000313" key="5">
    <source>
        <dbReference type="EMBL" id="HDD43249.1"/>
    </source>
</evidence>
<dbReference type="EMBL" id="DRBS01000006">
    <property type="protein sequence ID" value="HDD43249.1"/>
    <property type="molecule type" value="Genomic_DNA"/>
</dbReference>
<feature type="domain" description="Radical SAM core" evidence="4">
    <location>
        <begin position="24"/>
        <end position="281"/>
    </location>
</feature>
<dbReference type="SFLD" id="SFLDS00029">
    <property type="entry name" value="Radical_SAM"/>
    <property type="match status" value="1"/>
</dbReference>
<dbReference type="GO" id="GO:0046872">
    <property type="term" value="F:metal ion binding"/>
    <property type="evidence" value="ECO:0007669"/>
    <property type="project" value="UniProtKB-KW"/>
</dbReference>
<dbReference type="InterPro" id="IPR040086">
    <property type="entry name" value="MJ0683-like"/>
</dbReference>
<sequence>MDSGNFLFIPKIKKPPVIHRAEFGCLKKAYALNVTQGCSFSCVYCYARGYAIAPPKGIVYFYRNLPELIQKEIKHLPIGTTIIFNTASDCFQTHPQVLEITYRVMNILLRRGFYISFLTKGIVPESFKDLFCRYKSQIYATINVVSLEKKYCNLFEPGAPIGEERLKNAKRLLEWGINVRARLDPLIPFFSDTKENIDFILLELKKIGISEIIVNYLHLRPRIIEQLNQELPLTIAKVIFSCFPSNWQIVGSKTLAKLIPISLRKRTYTYIEQKAKSLGLKVTICRCKNPDLNLSKTCLSHLPLTLKKRLQPTLFGKEVSL</sequence>
<dbReference type="AlphaFoldDB" id="A0A7C0Y469"/>
<protein>
    <recommendedName>
        <fullName evidence="4">Radical SAM core domain-containing protein</fullName>
    </recommendedName>
</protein>
<proteinExistence type="predicted"/>
<dbReference type="CDD" id="cd01335">
    <property type="entry name" value="Radical_SAM"/>
    <property type="match status" value="1"/>
</dbReference>
<dbReference type="Proteomes" id="UP000886289">
    <property type="component" value="Unassembled WGS sequence"/>
</dbReference>
<dbReference type="PANTHER" id="PTHR43432">
    <property type="entry name" value="SLR0285 PROTEIN"/>
    <property type="match status" value="1"/>
</dbReference>